<dbReference type="OrthoDB" id="5980302at2759"/>
<dbReference type="AlphaFoldDB" id="A0A7J0FQN0"/>
<feature type="compositionally biased region" description="Basic and acidic residues" evidence="1">
    <location>
        <begin position="244"/>
        <end position="254"/>
    </location>
</feature>
<name>A0A7J0FQN0_9ERIC</name>
<evidence type="ECO:0000313" key="3">
    <source>
        <dbReference type="Proteomes" id="UP000585474"/>
    </source>
</evidence>
<sequence>MKLSFSVEDLLHVYIIVWPKKKASTPFFKGNYYLCLKNLLQPQKRLVTNNPNKDLFLNEFVWVLGNWEFRAGDNVYYASTDAYFYCYANFNDKFRRRSEECKKAIQDVNNRQALRNVDNLLVYELIYRHVIPHKAEELSRIRFLRCASKNKLRSATPSTWKGLGLSSARTIHSPEFKVGKRASPQAYRAIFLQIPQILNQKFQPYQSLFRARTMSIPTISPTLPCSPWERLGLSSSEAQLLDKCKGKEHVEGRPSKKSKKNEGEMSSALLPSLDANTELWKPKFSIAELGKQVTVANTAKDHDISLALARASLQRIAVISDLMKEESIELKRTKKKNEASAAGVQRDKALKDLTELQVTVYEWVFNRGISGVGDNHDKQVAKLCPGIFMEGWLACLTKLGIPEDNQHGTRLLLQRSDGEEASATETAQPIGEIAVEEAGKTTTEEAGKDTAQDPPPEL</sequence>
<comment type="caution">
    <text evidence="2">The sequence shown here is derived from an EMBL/GenBank/DDBJ whole genome shotgun (WGS) entry which is preliminary data.</text>
</comment>
<keyword evidence="3" id="KW-1185">Reference proteome</keyword>
<feature type="compositionally biased region" description="Basic and acidic residues" evidence="1">
    <location>
        <begin position="437"/>
        <end position="451"/>
    </location>
</feature>
<accession>A0A7J0FQN0</accession>
<proteinExistence type="predicted"/>
<evidence type="ECO:0000313" key="2">
    <source>
        <dbReference type="EMBL" id="GFZ01025.1"/>
    </source>
</evidence>
<feature type="region of interest" description="Disordered" evidence="1">
    <location>
        <begin position="416"/>
        <end position="458"/>
    </location>
</feature>
<gene>
    <name evidence="2" type="ORF">Acr_14g0006600</name>
</gene>
<reference evidence="2 3" key="1">
    <citation type="submission" date="2019-07" db="EMBL/GenBank/DDBJ databases">
        <title>De Novo Assembly of kiwifruit Actinidia rufa.</title>
        <authorList>
            <person name="Sugita-Konishi S."/>
            <person name="Sato K."/>
            <person name="Mori E."/>
            <person name="Abe Y."/>
            <person name="Kisaki G."/>
            <person name="Hamano K."/>
            <person name="Suezawa K."/>
            <person name="Otani M."/>
            <person name="Fukuda T."/>
            <person name="Manabe T."/>
            <person name="Gomi K."/>
            <person name="Tabuchi M."/>
            <person name="Akimitsu K."/>
            <person name="Kataoka I."/>
        </authorList>
    </citation>
    <scope>NUCLEOTIDE SEQUENCE [LARGE SCALE GENOMIC DNA]</scope>
    <source>
        <strain evidence="3">cv. Fuchu</strain>
    </source>
</reference>
<feature type="region of interest" description="Disordered" evidence="1">
    <location>
        <begin position="244"/>
        <end position="268"/>
    </location>
</feature>
<dbReference type="Proteomes" id="UP000585474">
    <property type="component" value="Unassembled WGS sequence"/>
</dbReference>
<organism evidence="2 3">
    <name type="scientific">Actinidia rufa</name>
    <dbReference type="NCBI Taxonomy" id="165716"/>
    <lineage>
        <taxon>Eukaryota</taxon>
        <taxon>Viridiplantae</taxon>
        <taxon>Streptophyta</taxon>
        <taxon>Embryophyta</taxon>
        <taxon>Tracheophyta</taxon>
        <taxon>Spermatophyta</taxon>
        <taxon>Magnoliopsida</taxon>
        <taxon>eudicotyledons</taxon>
        <taxon>Gunneridae</taxon>
        <taxon>Pentapetalae</taxon>
        <taxon>asterids</taxon>
        <taxon>Ericales</taxon>
        <taxon>Actinidiaceae</taxon>
        <taxon>Actinidia</taxon>
    </lineage>
</organism>
<dbReference type="EMBL" id="BJWL01000014">
    <property type="protein sequence ID" value="GFZ01025.1"/>
    <property type="molecule type" value="Genomic_DNA"/>
</dbReference>
<evidence type="ECO:0000256" key="1">
    <source>
        <dbReference type="SAM" id="MobiDB-lite"/>
    </source>
</evidence>
<protein>
    <submittedName>
        <fullName evidence="2">Uncharacterized protein</fullName>
    </submittedName>
</protein>